<dbReference type="PANTHER" id="PTHR23253">
    <property type="entry name" value="EUKARYOTIC TRANSLATION INITIATION FACTOR 4 GAMMA"/>
    <property type="match status" value="1"/>
</dbReference>
<keyword evidence="6" id="KW-0694">RNA-binding</keyword>
<dbReference type="PANTHER" id="PTHR23253:SF9">
    <property type="entry name" value="EUKARYOTIC TRANSLATION INITIATION FACTOR 4 GAMMA 2"/>
    <property type="match status" value="1"/>
</dbReference>
<name>F8NS84_SERL9</name>
<feature type="region of interest" description="Disordered" evidence="8">
    <location>
        <begin position="127"/>
        <end position="197"/>
    </location>
</feature>
<comment type="similarity">
    <text evidence="2">Belongs to the eukaryotic initiation factor 4G family.</text>
</comment>
<protein>
    <recommendedName>
        <fullName evidence="9">MI domain-containing protein</fullName>
    </recommendedName>
</protein>
<dbReference type="GO" id="GO:0016281">
    <property type="term" value="C:eukaryotic translation initiation factor 4F complex"/>
    <property type="evidence" value="ECO:0007669"/>
    <property type="project" value="TreeGrafter"/>
</dbReference>
<evidence type="ECO:0000256" key="5">
    <source>
        <dbReference type="ARBA" id="ARBA00022553"/>
    </source>
</evidence>
<dbReference type="OrthoDB" id="514777at2759"/>
<dbReference type="EMBL" id="GL945432">
    <property type="protein sequence ID" value="EGO26393.1"/>
    <property type="molecule type" value="Genomic_DNA"/>
</dbReference>
<dbReference type="Pfam" id="PF02854">
    <property type="entry name" value="MIF4G"/>
    <property type="match status" value="2"/>
</dbReference>
<evidence type="ECO:0000256" key="1">
    <source>
        <dbReference type="ARBA" id="ARBA00004496"/>
    </source>
</evidence>
<feature type="region of interest" description="Disordered" evidence="8">
    <location>
        <begin position="367"/>
        <end position="398"/>
    </location>
</feature>
<dbReference type="Gene3D" id="1.20.970.30">
    <property type="entry name" value="eIF4G, eIF4E-binding domain"/>
    <property type="match status" value="1"/>
</dbReference>
<dbReference type="KEGG" id="sla:SERLADRAFT_436211"/>
<dbReference type="SUPFAM" id="SSF48371">
    <property type="entry name" value="ARM repeat"/>
    <property type="match status" value="3"/>
</dbReference>
<feature type="compositionally biased region" description="Gly residues" evidence="8">
    <location>
        <begin position="367"/>
        <end position="377"/>
    </location>
</feature>
<evidence type="ECO:0000259" key="9">
    <source>
        <dbReference type="PROSITE" id="PS51366"/>
    </source>
</evidence>
<evidence type="ECO:0000256" key="7">
    <source>
        <dbReference type="ARBA" id="ARBA00022917"/>
    </source>
</evidence>
<dbReference type="Pfam" id="PF12152">
    <property type="entry name" value="eIF_4G1"/>
    <property type="match status" value="1"/>
</dbReference>
<reference evidence="10" key="1">
    <citation type="submission" date="2011-04" db="EMBL/GenBank/DDBJ databases">
        <title>Evolution of plant cell wall degrading machinery underlies the functional diversity of forest fungi.</title>
        <authorList>
            <consortium name="US DOE Joint Genome Institute (JGI-PGF)"/>
            <person name="Eastwood D.C."/>
            <person name="Floudas D."/>
            <person name="Binder M."/>
            <person name="Majcherczyk A."/>
            <person name="Schneider P."/>
            <person name="Aerts A."/>
            <person name="Asiegbu F.O."/>
            <person name="Baker S.E."/>
            <person name="Barry K."/>
            <person name="Bendiksby M."/>
            <person name="Blumentritt M."/>
            <person name="Coutinho P.M."/>
            <person name="Cullen D."/>
            <person name="Cullen D."/>
            <person name="Gathman A."/>
            <person name="Goodell B."/>
            <person name="Henrissat B."/>
            <person name="Ihrmark K."/>
            <person name="Kauserud H."/>
            <person name="Kohler A."/>
            <person name="LaButti K."/>
            <person name="Lapidus A."/>
            <person name="Lavin J.L."/>
            <person name="Lee Y.-H."/>
            <person name="Lindquist E."/>
            <person name="Lilly W."/>
            <person name="Lucas S."/>
            <person name="Morin E."/>
            <person name="Murat C."/>
            <person name="Oguiza J.A."/>
            <person name="Park J."/>
            <person name="Pisabarro A.G."/>
            <person name="Riley R."/>
            <person name="Rosling A."/>
            <person name="Salamov A."/>
            <person name="Schmidt O."/>
            <person name="Schmutz J."/>
            <person name="Skrede I."/>
            <person name="Stenlid J."/>
            <person name="Wiebenga A."/>
            <person name="Xie X."/>
            <person name="Kues U."/>
            <person name="Hibbett D.S."/>
            <person name="Hoffmeister D."/>
            <person name="Hogberg N."/>
            <person name="Martin F."/>
            <person name="Grigoriev I.V."/>
            <person name="Watkinson S.C."/>
        </authorList>
    </citation>
    <scope>NUCLEOTIDE SEQUENCE</scope>
    <source>
        <strain evidence="10">S7.9</strain>
    </source>
</reference>
<accession>F8NS84</accession>
<evidence type="ECO:0000256" key="3">
    <source>
        <dbReference type="ARBA" id="ARBA00022490"/>
    </source>
</evidence>
<feature type="domain" description="MI" evidence="9">
    <location>
        <begin position="897"/>
        <end position="1018"/>
    </location>
</feature>
<dbReference type="Pfam" id="PF02847">
    <property type="entry name" value="MA3"/>
    <property type="match status" value="1"/>
</dbReference>
<evidence type="ECO:0000256" key="4">
    <source>
        <dbReference type="ARBA" id="ARBA00022540"/>
    </source>
</evidence>
<keyword evidence="4" id="KW-0396">Initiation factor</keyword>
<feature type="region of interest" description="Disordered" evidence="8">
    <location>
        <begin position="278"/>
        <end position="334"/>
    </location>
</feature>
<dbReference type="GO" id="GO:0010494">
    <property type="term" value="C:cytoplasmic stress granule"/>
    <property type="evidence" value="ECO:0007669"/>
    <property type="project" value="UniProtKB-ARBA"/>
</dbReference>
<dbReference type="InterPro" id="IPR036211">
    <property type="entry name" value="eIF4G_eIF4E-bd_sf"/>
</dbReference>
<comment type="subcellular location">
    <subcellularLocation>
        <location evidence="1">Cytoplasm</location>
    </subcellularLocation>
</comment>
<evidence type="ECO:0000256" key="2">
    <source>
        <dbReference type="ARBA" id="ARBA00005775"/>
    </source>
</evidence>
<keyword evidence="7" id="KW-0648">Protein biosynthesis</keyword>
<dbReference type="RefSeq" id="XP_007316566.1">
    <property type="nucleotide sequence ID" value="XM_007316504.1"/>
</dbReference>
<dbReference type="GO" id="GO:0003743">
    <property type="term" value="F:translation initiation factor activity"/>
    <property type="evidence" value="ECO:0007669"/>
    <property type="project" value="UniProtKB-KW"/>
</dbReference>
<feature type="compositionally biased region" description="Polar residues" evidence="8">
    <location>
        <begin position="303"/>
        <end position="334"/>
    </location>
</feature>
<dbReference type="GeneID" id="18814652"/>
<dbReference type="GO" id="GO:0003729">
    <property type="term" value="F:mRNA binding"/>
    <property type="evidence" value="ECO:0007669"/>
    <property type="project" value="TreeGrafter"/>
</dbReference>
<feature type="compositionally biased region" description="Polar residues" evidence="8">
    <location>
        <begin position="9"/>
        <end position="42"/>
    </location>
</feature>
<dbReference type="FunFam" id="1.25.40.180:FF:000020">
    <property type="entry name" value="Eukaryotic translation initiation factor subunit"/>
    <property type="match status" value="2"/>
</dbReference>
<dbReference type="SUPFAM" id="SSF101489">
    <property type="entry name" value="Eukaryotic initiation factor 4f subunit eIF4g, eIF4e-binding domain"/>
    <property type="match status" value="1"/>
</dbReference>
<feature type="region of interest" description="Disordered" evidence="8">
    <location>
        <begin position="824"/>
        <end position="847"/>
    </location>
</feature>
<dbReference type="Proteomes" id="UP000008064">
    <property type="component" value="Unassembled WGS sequence"/>
</dbReference>
<proteinExistence type="inferred from homology"/>
<feature type="compositionally biased region" description="Basic and acidic residues" evidence="8">
    <location>
        <begin position="127"/>
        <end position="151"/>
    </location>
</feature>
<sequence>MRPYAMQHQPHSISEFSNGSTPSLGNQLPSLSSTPTMNQSMVNLAHSLRTSSPHKRSEVDASSSTPSAAVAPDRRNLKMNAGDFMPGTQSSKVTVKNQDGSVLKLETLKKRSLEEAIEKLEREARDQAKLEKEASDFRPSESQETLRRFEGDGTSEDVIAPPMSGDGDTTPKRPGKKDHLRIDTSTPPPTTVRGRPYPLDLAISRKDTSGPRPSVFSAANFIEDLDQIKYPDGIKFPKVEDGKFRYDRDFLLQFMTVCKEKPDMPSLETMGLEPVDETSFEMTPRDPRRQQPPPGSVALADSIHQSSVDLGTSSRNKPLISRQSSPSINITTPSNKHINEKKFSAPPGAGSLGLQIDNLFTNGFQSGLGGQQVGGGSTRKKRGKKRNPINMEIPQALPESQVTLQKPGTSTLVAAPIKPAVLLEISAYSWGATNKARKARLGMGLFDSGCRSVRALLNKLTLDNFEAISNQIVAKANGNELEDGRTLVQIIRLIFEQVVRSTKRCNMYARLCQKLIEQISLEVQDESTEDGKGKPFAGSRLFKKLLLIHCWEYFEQIDDASKMEIMVKNKKGKTAKAVQENKSGGSEREFSFDDARKGKCQDLAFIEFIGELFKLQMLGERIMHDCVKRLLGNMENPEEEEIERLCKLLNTAGQSMDTSKACAHLDVYFARLKELRKSPDANARTQFMIQDLVELRERKWVTRDALAAPVAALAVRGRTAKKKAPEKGSYRAQLDASSGGSCRSESDTKTGPELGTAGSLGPSRPSGKANDLSYFGRINKAMPGTFGPSSIFAGKKELGRRGSLSQTNSSSNMFAILSQNPESAAEAAAVKPSRPPSRETNVEVNRSGLTEQPIKRKKLQLLPRSKATVKESSPAVINGDNHYENIVGDGSSMTEKESQKKIDEDVKEFFGVRNLEEAEVYFTNLPAEHRFRLVDKLVASALERKEADARLVGEFFAQASDKGACDASAFEDGFTPMAEFLDDIAIDAPKAFEYMAIMLRGAGMDKDEERLGRIHQPHSTPEPLHGIPPSPRVQSLTVPGVPIVDRVPSPACSTHPTSVYLPSSSVDVASLIPSTVIAPHEYNLITKASVDVPSPHSLEAITEIQDGTELNLEASDKHSLALLRSPGEVAGRRSLSVERDGFKMMLLEGKNEEYQLRQEEEEGGRKEDEKQVEGDNEGRKLVQTDAQLKKEEFKNMTGSPQRLTISSEFEEGDTMEVYQNSVGLRIAFGGKSAVSSPFLSMDKLPISSRAASEERNVLLSGGRLTSAGTDSVHSEIRCLYTPQPQAQYDEHNKLAETQMSDVEKEERLGQVVSHDTPKVGLPVLSAVSLEAVAPLRKSANRWVRSRKAQIDTDSSYIVDRKVRALLNKLTMTNFESITDQIIAWANKSGKEKDGRTLIQVIRLVFEKATNEAMWSEVYARLCKKMMEQISPKVQDDGIKDVEGNPIAGGQLFRRYLLNRCQEDFEHGWGVKKTTTLAAETIEKDEKRVSSDEFYVTQQARQRGLGLVKFIGELFKLHMLGERVMHECVKRLLVNVENPEEEDIESLCMLLSTVGEILDTPKARAHMDVYFTRMKNIDKSGNVSLRIQFTLQDIIQLRERKWVGRKPVAAPMTPTAIHETIPKRKLPRRSGFTTK</sequence>
<feature type="compositionally biased region" description="Basic residues" evidence="8">
    <location>
        <begin position="378"/>
        <end position="387"/>
    </location>
</feature>
<dbReference type="SMART" id="SM00543">
    <property type="entry name" value="MIF4G"/>
    <property type="match status" value="2"/>
</dbReference>
<evidence type="ECO:0000256" key="6">
    <source>
        <dbReference type="ARBA" id="ARBA00022884"/>
    </source>
</evidence>
<feature type="region of interest" description="Disordered" evidence="8">
    <location>
        <begin position="717"/>
        <end position="768"/>
    </location>
</feature>
<feature type="region of interest" description="Disordered" evidence="8">
    <location>
        <begin position="1"/>
        <end position="92"/>
    </location>
</feature>
<keyword evidence="5" id="KW-0597">Phosphoprotein</keyword>
<dbReference type="InterPro" id="IPR003890">
    <property type="entry name" value="MIF4G-like_typ-3"/>
</dbReference>
<organism>
    <name type="scientific">Serpula lacrymans var. lacrymans (strain S7.9)</name>
    <name type="common">Dry rot fungus</name>
    <dbReference type="NCBI Taxonomy" id="578457"/>
    <lineage>
        <taxon>Eukaryota</taxon>
        <taxon>Fungi</taxon>
        <taxon>Dikarya</taxon>
        <taxon>Basidiomycota</taxon>
        <taxon>Agaricomycotina</taxon>
        <taxon>Agaricomycetes</taxon>
        <taxon>Agaricomycetidae</taxon>
        <taxon>Boletales</taxon>
        <taxon>Coniophorineae</taxon>
        <taxon>Serpulaceae</taxon>
        <taxon>Serpula</taxon>
    </lineage>
</organism>
<dbReference type="Gene3D" id="1.25.40.180">
    <property type="match status" value="3"/>
</dbReference>
<dbReference type="HOGENOM" id="CLU_243064_0_0_1"/>
<feature type="compositionally biased region" description="Low complexity" evidence="8">
    <location>
        <begin position="60"/>
        <end position="71"/>
    </location>
</feature>
<feature type="region of interest" description="Disordered" evidence="8">
    <location>
        <begin position="1153"/>
        <end position="1180"/>
    </location>
</feature>
<gene>
    <name evidence="10" type="ORF">SERLADRAFT_436211</name>
</gene>
<dbReference type="InterPro" id="IPR016024">
    <property type="entry name" value="ARM-type_fold"/>
</dbReference>
<evidence type="ECO:0000256" key="8">
    <source>
        <dbReference type="SAM" id="MobiDB-lite"/>
    </source>
</evidence>
<dbReference type="PROSITE" id="PS51366">
    <property type="entry name" value="MI"/>
    <property type="match status" value="1"/>
</dbReference>
<dbReference type="InterPro" id="IPR022745">
    <property type="entry name" value="eIF4G1_eIF4E-bd"/>
</dbReference>
<evidence type="ECO:0000313" key="10">
    <source>
        <dbReference type="EMBL" id="EGO26393.1"/>
    </source>
</evidence>
<keyword evidence="3" id="KW-0963">Cytoplasm</keyword>
<dbReference type="InterPro" id="IPR003891">
    <property type="entry name" value="Initiation_fac_eIF4g_MI"/>
</dbReference>